<dbReference type="Proteomes" id="UP000593568">
    <property type="component" value="Unassembled WGS sequence"/>
</dbReference>
<sequence length="180" mass="20296">MADVKYHLAPSSIQVRIQGMELDGINQKLHVRRVETERWKLSESPYVKIYFDVTFQNHSNRSCTVIVIKNSNGVVLGSRMIMNDHIFLAFAAGALACFQAVQMDLGRLIRISAYIRSSISLSESYQSCFFGHAPKQGNKVAHLLAIEGIKRGVSTYLTQGMPFSAAIAVEKDWWWMDLPD</sequence>
<organism evidence="1 2">
    <name type="scientific">Gossypium trilobum</name>
    <dbReference type="NCBI Taxonomy" id="34281"/>
    <lineage>
        <taxon>Eukaryota</taxon>
        <taxon>Viridiplantae</taxon>
        <taxon>Streptophyta</taxon>
        <taxon>Embryophyta</taxon>
        <taxon>Tracheophyta</taxon>
        <taxon>Spermatophyta</taxon>
        <taxon>Magnoliopsida</taxon>
        <taxon>eudicotyledons</taxon>
        <taxon>Gunneridae</taxon>
        <taxon>Pentapetalae</taxon>
        <taxon>rosids</taxon>
        <taxon>malvids</taxon>
        <taxon>Malvales</taxon>
        <taxon>Malvaceae</taxon>
        <taxon>Malvoideae</taxon>
        <taxon>Gossypium</taxon>
    </lineage>
</organism>
<dbReference type="AlphaFoldDB" id="A0A7J9EAY8"/>
<evidence type="ECO:0000313" key="2">
    <source>
        <dbReference type="Proteomes" id="UP000593568"/>
    </source>
</evidence>
<proteinExistence type="predicted"/>
<keyword evidence="2" id="KW-1185">Reference proteome</keyword>
<evidence type="ECO:0000313" key="1">
    <source>
        <dbReference type="EMBL" id="MBA0770189.1"/>
    </source>
</evidence>
<reference evidence="1 2" key="1">
    <citation type="journal article" date="2019" name="Genome Biol. Evol.">
        <title>Insights into the evolution of the New World diploid cottons (Gossypium, subgenus Houzingenia) based on genome sequencing.</title>
        <authorList>
            <person name="Grover C.E."/>
            <person name="Arick M.A. 2nd"/>
            <person name="Thrash A."/>
            <person name="Conover J.L."/>
            <person name="Sanders W.S."/>
            <person name="Peterson D.G."/>
            <person name="Frelichowski J.E."/>
            <person name="Scheffler J.A."/>
            <person name="Scheffler B.E."/>
            <person name="Wendel J.F."/>
        </authorList>
    </citation>
    <scope>NUCLEOTIDE SEQUENCE [LARGE SCALE GENOMIC DNA]</scope>
    <source>
        <strain evidence="1">8</strain>
        <tissue evidence="1">Leaf</tissue>
    </source>
</reference>
<protein>
    <recommendedName>
        <fullName evidence="3">RNase H type-1 domain-containing protein</fullName>
    </recommendedName>
</protein>
<gene>
    <name evidence="1" type="ORF">Gotri_018857</name>
</gene>
<name>A0A7J9EAY8_9ROSI</name>
<comment type="caution">
    <text evidence="1">The sequence shown here is derived from an EMBL/GenBank/DDBJ whole genome shotgun (WGS) entry which is preliminary data.</text>
</comment>
<accession>A0A7J9EAY8</accession>
<evidence type="ECO:0008006" key="3">
    <source>
        <dbReference type="Google" id="ProtNLM"/>
    </source>
</evidence>
<dbReference type="EMBL" id="JABEZW010000007">
    <property type="protein sequence ID" value="MBA0770189.1"/>
    <property type="molecule type" value="Genomic_DNA"/>
</dbReference>